<comment type="caution">
    <text evidence="1">The sequence shown here is derived from an EMBL/GenBank/DDBJ whole genome shotgun (WGS) entry which is preliminary data.</text>
</comment>
<reference evidence="2" key="1">
    <citation type="journal article" date="2019" name="Int. J. Syst. Evol. Microbiol.">
        <title>The Global Catalogue of Microorganisms (GCM) 10K type strain sequencing project: providing services to taxonomists for standard genome sequencing and annotation.</title>
        <authorList>
            <consortium name="The Broad Institute Genomics Platform"/>
            <consortium name="The Broad Institute Genome Sequencing Center for Infectious Disease"/>
            <person name="Wu L."/>
            <person name="Ma J."/>
        </authorList>
    </citation>
    <scope>NUCLEOTIDE SEQUENCE [LARGE SCALE GENOMIC DNA]</scope>
    <source>
        <strain evidence="2">JCM 17017</strain>
    </source>
</reference>
<dbReference type="Proteomes" id="UP001501624">
    <property type="component" value="Unassembled WGS sequence"/>
</dbReference>
<evidence type="ECO:0000313" key="2">
    <source>
        <dbReference type="Proteomes" id="UP001501624"/>
    </source>
</evidence>
<keyword evidence="2" id="KW-1185">Reference proteome</keyword>
<proteinExistence type="predicted"/>
<dbReference type="EMBL" id="BAABCM010000013">
    <property type="protein sequence ID" value="GAA3843204.1"/>
    <property type="molecule type" value="Genomic_DNA"/>
</dbReference>
<sequence length="116" mass="12876">MKIDAPERLVHLVAHHSYAVYEAELRGLTEELADFHDERGSIRDALWYCDLTTSPDGETVDAEDRIADFKRRYGPDHLVTRFITGATPELLAAVERTKGRLSAVSAANPNGRPQGS</sequence>
<evidence type="ECO:0000313" key="1">
    <source>
        <dbReference type="EMBL" id="GAA3843204.1"/>
    </source>
</evidence>
<name>A0ABP7JEL2_9PSEU</name>
<organism evidence="1 2">
    <name type="scientific">Amycolatopsis tucumanensis</name>
    <dbReference type="NCBI Taxonomy" id="401106"/>
    <lineage>
        <taxon>Bacteria</taxon>
        <taxon>Bacillati</taxon>
        <taxon>Actinomycetota</taxon>
        <taxon>Actinomycetes</taxon>
        <taxon>Pseudonocardiales</taxon>
        <taxon>Pseudonocardiaceae</taxon>
        <taxon>Amycolatopsis</taxon>
    </lineage>
</organism>
<protein>
    <submittedName>
        <fullName evidence="1">Uncharacterized protein</fullName>
    </submittedName>
</protein>
<gene>
    <name evidence="1" type="ORF">GCM10022380_71860</name>
</gene>
<accession>A0ABP7JEL2</accession>